<comment type="similarity">
    <text evidence="2 6">Belongs to the peptidase S26 family.</text>
</comment>
<dbReference type="PANTHER" id="PTHR43390">
    <property type="entry name" value="SIGNAL PEPTIDASE I"/>
    <property type="match status" value="1"/>
</dbReference>
<evidence type="ECO:0000256" key="6">
    <source>
        <dbReference type="RuleBase" id="RU362042"/>
    </source>
</evidence>
<dbReference type="RefSeq" id="WP_302244667.1">
    <property type="nucleotide sequence ID" value="NZ_JAULJQ010000009.1"/>
</dbReference>
<evidence type="ECO:0000313" key="9">
    <source>
        <dbReference type="Proteomes" id="UP001171111"/>
    </source>
</evidence>
<dbReference type="NCBIfam" id="TIGR02227">
    <property type="entry name" value="sigpep_I_bact"/>
    <property type="match status" value="1"/>
</dbReference>
<evidence type="ECO:0000256" key="1">
    <source>
        <dbReference type="ARBA" id="ARBA00000677"/>
    </source>
</evidence>
<dbReference type="PANTHER" id="PTHR43390:SF1">
    <property type="entry name" value="CHLOROPLAST PROCESSING PEPTIDASE"/>
    <property type="match status" value="1"/>
</dbReference>
<comment type="caution">
    <text evidence="8">The sequence shown here is derived from an EMBL/GenBank/DDBJ whole genome shotgun (WGS) entry which is preliminary data.</text>
</comment>
<dbReference type="Pfam" id="PF10502">
    <property type="entry name" value="Peptidase_S26"/>
    <property type="match status" value="1"/>
</dbReference>
<proteinExistence type="inferred from homology"/>
<keyword evidence="6" id="KW-0812">Transmembrane</keyword>
<evidence type="ECO:0000256" key="5">
    <source>
        <dbReference type="ARBA" id="ARBA00022801"/>
    </source>
</evidence>
<dbReference type="EC" id="3.4.21.89" evidence="3 6"/>
<protein>
    <recommendedName>
        <fullName evidence="4 6">Signal peptidase I</fullName>
        <ecNumber evidence="3 6">3.4.21.89</ecNumber>
    </recommendedName>
</protein>
<dbReference type="Proteomes" id="UP001171111">
    <property type="component" value="Unassembled WGS sequence"/>
</dbReference>
<gene>
    <name evidence="8" type="primary">lepB</name>
    <name evidence="8" type="ORF">Q2362_07280</name>
</gene>
<feature type="domain" description="Peptidase S26" evidence="7">
    <location>
        <begin position="18"/>
        <end position="258"/>
    </location>
</feature>
<comment type="catalytic activity">
    <reaction evidence="1 6">
        <text>Cleavage of hydrophobic, N-terminal signal or leader sequences from secreted and periplasmic proteins.</text>
        <dbReference type="EC" id="3.4.21.89"/>
    </reaction>
</comment>
<dbReference type="InterPro" id="IPR019758">
    <property type="entry name" value="Pept_S26A_signal_pept_1_CS"/>
</dbReference>
<evidence type="ECO:0000256" key="3">
    <source>
        <dbReference type="ARBA" id="ARBA00013208"/>
    </source>
</evidence>
<dbReference type="GO" id="GO:0009003">
    <property type="term" value="F:signal peptidase activity"/>
    <property type="evidence" value="ECO:0007669"/>
    <property type="project" value="UniProtKB-EC"/>
</dbReference>
<dbReference type="PRINTS" id="PR00727">
    <property type="entry name" value="LEADERPTASE"/>
</dbReference>
<dbReference type="Gene3D" id="2.10.109.10">
    <property type="entry name" value="Umud Fragment, subunit A"/>
    <property type="match status" value="1"/>
</dbReference>
<dbReference type="InterPro" id="IPR019533">
    <property type="entry name" value="Peptidase_S26"/>
</dbReference>
<accession>A0ABT8T828</accession>
<keyword evidence="6" id="KW-1133">Transmembrane helix</keyword>
<dbReference type="InterPro" id="IPR000223">
    <property type="entry name" value="Pept_S26A_signal_pept_1"/>
</dbReference>
<evidence type="ECO:0000313" key="8">
    <source>
        <dbReference type="EMBL" id="MDO2409894.1"/>
    </source>
</evidence>
<dbReference type="InterPro" id="IPR036286">
    <property type="entry name" value="LexA/Signal_pep-like_sf"/>
</dbReference>
<keyword evidence="6" id="KW-0645">Protease</keyword>
<sequence length="291" mass="33714">MNSGHNFLSKLSKFSSSWTGTIIIVLFFIFFVAQAFVIPSGSMKNSLLIGDFLFVKKFSYGMPTPHIPWLELPVAPDFNGNGHLWEGKRPQRGDIVVFRYPNEPKIYYVKRLFAVSGDEVIFAPRAMYLRPNMSDDEIRKTYGDENLFKIVGKFYVREPYKNLGIHYDSSERKDNFGGQEIDIFSIATMFAAQGRFAMSAIFAPELAPLDGLDFNAFYFKVKEDEFFMVGDNRENSNDSRFWGPINYKHVVGKPWFVYFSWDGDKKEVRWDRVGRFVDSLESDERYINASK</sequence>
<dbReference type="CDD" id="cd06530">
    <property type="entry name" value="S26_SPase_I"/>
    <property type="match status" value="1"/>
</dbReference>
<dbReference type="SUPFAM" id="SSF51306">
    <property type="entry name" value="LexA/Signal peptidase"/>
    <property type="match status" value="1"/>
</dbReference>
<dbReference type="PROSITE" id="PS00761">
    <property type="entry name" value="SPASE_I_3"/>
    <property type="match status" value="1"/>
</dbReference>
<comment type="subcellular location">
    <subcellularLocation>
        <location evidence="6">Membrane</location>
        <topology evidence="6">Single-pass type II membrane protein</topology>
    </subcellularLocation>
</comment>
<keyword evidence="6" id="KW-0472">Membrane</keyword>
<evidence type="ECO:0000259" key="7">
    <source>
        <dbReference type="Pfam" id="PF10502"/>
    </source>
</evidence>
<name>A0ABT8T828_9BACT</name>
<feature type="transmembrane region" description="Helical" evidence="6">
    <location>
        <begin position="20"/>
        <end position="38"/>
    </location>
</feature>
<organism evidence="8 9">
    <name type="scientific">Campylobacter magnus</name>
    <dbReference type="NCBI Taxonomy" id="3026462"/>
    <lineage>
        <taxon>Bacteria</taxon>
        <taxon>Pseudomonadati</taxon>
        <taxon>Campylobacterota</taxon>
        <taxon>Epsilonproteobacteria</taxon>
        <taxon>Campylobacterales</taxon>
        <taxon>Campylobacteraceae</taxon>
        <taxon>Campylobacter</taxon>
    </lineage>
</organism>
<keyword evidence="9" id="KW-1185">Reference proteome</keyword>
<evidence type="ECO:0000256" key="4">
    <source>
        <dbReference type="ARBA" id="ARBA00019232"/>
    </source>
</evidence>
<dbReference type="EMBL" id="JAULJQ010000009">
    <property type="protein sequence ID" value="MDO2409894.1"/>
    <property type="molecule type" value="Genomic_DNA"/>
</dbReference>
<reference evidence="8 9" key="1">
    <citation type="submission" date="2023-06" db="EMBL/GenBank/DDBJ databases">
        <title>Campylobacter magnum sp. nov., isolated from cecal contents of domestic pigs (Sus scrofa domesticus).</title>
        <authorList>
            <person name="Papic B."/>
            <person name="Gruntar I."/>
        </authorList>
    </citation>
    <scope>NUCLEOTIDE SEQUENCE [LARGE SCALE GENOMIC DNA]</scope>
    <source>
        <strain evidence="9">34484-21</strain>
    </source>
</reference>
<evidence type="ECO:0000256" key="2">
    <source>
        <dbReference type="ARBA" id="ARBA00009370"/>
    </source>
</evidence>
<keyword evidence="5 6" id="KW-0378">Hydrolase</keyword>